<accession>K0SQQ1</accession>
<keyword evidence="3" id="KW-1185">Reference proteome</keyword>
<evidence type="ECO:0000313" key="2">
    <source>
        <dbReference type="EMBL" id="EJK67329.1"/>
    </source>
</evidence>
<name>K0SQQ1_THAOC</name>
<reference evidence="2 3" key="1">
    <citation type="journal article" date="2012" name="Genome Biol.">
        <title>Genome and low-iron response of an oceanic diatom adapted to chronic iron limitation.</title>
        <authorList>
            <person name="Lommer M."/>
            <person name="Specht M."/>
            <person name="Roy A.S."/>
            <person name="Kraemer L."/>
            <person name="Andreson R."/>
            <person name="Gutowska M.A."/>
            <person name="Wolf J."/>
            <person name="Bergner S.V."/>
            <person name="Schilhabel M.B."/>
            <person name="Klostermeier U.C."/>
            <person name="Beiko R.G."/>
            <person name="Rosenstiel P."/>
            <person name="Hippler M."/>
            <person name="Laroche J."/>
        </authorList>
    </citation>
    <scope>NUCLEOTIDE SEQUENCE [LARGE SCALE GENOMIC DNA]</scope>
    <source>
        <strain evidence="2 3">CCMP1005</strain>
    </source>
</reference>
<evidence type="ECO:0000313" key="3">
    <source>
        <dbReference type="Proteomes" id="UP000266841"/>
    </source>
</evidence>
<gene>
    <name evidence="2" type="ORF">THAOC_11654</name>
</gene>
<comment type="caution">
    <text evidence="2">The sequence shown here is derived from an EMBL/GenBank/DDBJ whole genome shotgun (WGS) entry which is preliminary data.</text>
</comment>
<feature type="region of interest" description="Disordered" evidence="1">
    <location>
        <begin position="109"/>
        <end position="130"/>
    </location>
</feature>
<organism evidence="2 3">
    <name type="scientific">Thalassiosira oceanica</name>
    <name type="common">Marine diatom</name>
    <dbReference type="NCBI Taxonomy" id="159749"/>
    <lineage>
        <taxon>Eukaryota</taxon>
        <taxon>Sar</taxon>
        <taxon>Stramenopiles</taxon>
        <taxon>Ochrophyta</taxon>
        <taxon>Bacillariophyta</taxon>
        <taxon>Coscinodiscophyceae</taxon>
        <taxon>Thalassiosirophycidae</taxon>
        <taxon>Thalassiosirales</taxon>
        <taxon>Thalassiosiraceae</taxon>
        <taxon>Thalassiosira</taxon>
    </lineage>
</organism>
<dbReference type="EMBL" id="AGNL01013316">
    <property type="protein sequence ID" value="EJK67329.1"/>
    <property type="molecule type" value="Genomic_DNA"/>
</dbReference>
<proteinExistence type="predicted"/>
<dbReference type="AlphaFoldDB" id="K0SQQ1"/>
<sequence>ATYARSSAGPRIYYLDAPQTQPSSARLQRQQAGRGRLKPGVRKIRVTTALGARRLLGLPLRNATCLLASTPCPSAFNQLWRWGPGRGAAMEDEVAIHVHGVSPLPMGMGIPSKDRCEGAGLKTKKGSMAP</sequence>
<feature type="non-terminal residue" evidence="2">
    <location>
        <position position="1"/>
    </location>
</feature>
<dbReference type="Proteomes" id="UP000266841">
    <property type="component" value="Unassembled WGS sequence"/>
</dbReference>
<protein>
    <submittedName>
        <fullName evidence="2">Uncharacterized protein</fullName>
    </submittedName>
</protein>
<evidence type="ECO:0000256" key="1">
    <source>
        <dbReference type="SAM" id="MobiDB-lite"/>
    </source>
</evidence>